<protein>
    <recommendedName>
        <fullName evidence="6">C2H2-type domain-containing protein</fullName>
    </recommendedName>
</protein>
<evidence type="ECO:0000259" key="6">
    <source>
        <dbReference type="PROSITE" id="PS50157"/>
    </source>
</evidence>
<feature type="compositionally biased region" description="Gly residues" evidence="5">
    <location>
        <begin position="788"/>
        <end position="808"/>
    </location>
</feature>
<evidence type="ECO:0000256" key="3">
    <source>
        <dbReference type="ARBA" id="ARBA00023242"/>
    </source>
</evidence>
<dbReference type="SUPFAM" id="SSF54928">
    <property type="entry name" value="RNA-binding domain, RBD"/>
    <property type="match status" value="1"/>
</dbReference>
<dbReference type="Pfam" id="PF00076">
    <property type="entry name" value="RRM_1"/>
    <property type="match status" value="1"/>
</dbReference>
<feature type="region of interest" description="Disordered" evidence="5">
    <location>
        <begin position="1"/>
        <end position="146"/>
    </location>
</feature>
<reference evidence="8" key="1">
    <citation type="journal article" date="2011" name="Proc. Natl. Acad. Sci. U.S.A.">
        <title>Obligate biotrophy features unraveled by the genomic analysis of rust fungi.</title>
        <authorList>
            <person name="Duplessis S."/>
            <person name="Cuomo C.A."/>
            <person name="Lin Y.-C."/>
            <person name="Aerts A."/>
            <person name="Tisserant E."/>
            <person name="Veneault-Fourrey C."/>
            <person name="Joly D.L."/>
            <person name="Hacquard S."/>
            <person name="Amselem J."/>
            <person name="Cantarel B.L."/>
            <person name="Chiu R."/>
            <person name="Coutinho P.M."/>
            <person name="Feau N."/>
            <person name="Field M."/>
            <person name="Frey P."/>
            <person name="Gelhaye E."/>
            <person name="Goldberg J."/>
            <person name="Grabherr M.G."/>
            <person name="Kodira C.D."/>
            <person name="Kohler A."/>
            <person name="Kuees U."/>
            <person name="Lindquist E.A."/>
            <person name="Lucas S.M."/>
            <person name="Mago R."/>
            <person name="Mauceli E."/>
            <person name="Morin E."/>
            <person name="Murat C."/>
            <person name="Pangilinan J.L."/>
            <person name="Park R."/>
            <person name="Pearson M."/>
            <person name="Quesneville H."/>
            <person name="Rouhier N."/>
            <person name="Sakthikumar S."/>
            <person name="Salamov A.A."/>
            <person name="Schmutz J."/>
            <person name="Selles B."/>
            <person name="Shapiro H."/>
            <person name="Tanguay P."/>
            <person name="Tuskan G.A."/>
            <person name="Henrissat B."/>
            <person name="Van de Peer Y."/>
            <person name="Rouze P."/>
            <person name="Ellis J.G."/>
            <person name="Dodds P.N."/>
            <person name="Schein J.E."/>
            <person name="Zhong S."/>
            <person name="Hamelin R.C."/>
            <person name="Grigoriev I.V."/>
            <person name="Szabo L.J."/>
            <person name="Martin F."/>
        </authorList>
    </citation>
    <scope>NUCLEOTIDE SEQUENCE [LARGE SCALE GENOMIC DNA]</scope>
    <source>
        <strain evidence="8">98AG31 / pathotype 3-4-7</strain>
    </source>
</reference>
<evidence type="ECO:0000256" key="4">
    <source>
        <dbReference type="PROSITE-ProRule" id="PRU00042"/>
    </source>
</evidence>
<dbReference type="Proteomes" id="UP000001072">
    <property type="component" value="Unassembled WGS sequence"/>
</dbReference>
<dbReference type="InterPro" id="IPR035979">
    <property type="entry name" value="RBD_domain_sf"/>
</dbReference>
<dbReference type="InterPro" id="IPR012677">
    <property type="entry name" value="Nucleotide-bd_a/b_plait_sf"/>
</dbReference>
<dbReference type="EMBL" id="GL883108">
    <property type="protein sequence ID" value="EGG06376.1"/>
    <property type="molecule type" value="Genomic_DNA"/>
</dbReference>
<dbReference type="GeneID" id="18922961"/>
<proteinExistence type="inferred from homology"/>
<feature type="domain" description="C2H2-type" evidence="6">
    <location>
        <begin position="720"/>
        <end position="743"/>
    </location>
</feature>
<evidence type="ECO:0000313" key="7">
    <source>
        <dbReference type="EMBL" id="EGG06376.1"/>
    </source>
</evidence>
<evidence type="ECO:0000256" key="2">
    <source>
        <dbReference type="ARBA" id="ARBA00005407"/>
    </source>
</evidence>
<dbReference type="GO" id="GO:0003723">
    <property type="term" value="F:RNA binding"/>
    <property type="evidence" value="ECO:0007669"/>
    <property type="project" value="InterPro"/>
</dbReference>
<comment type="subcellular location">
    <subcellularLocation>
        <location evidence="1">Nucleus</location>
    </subcellularLocation>
</comment>
<evidence type="ECO:0000256" key="5">
    <source>
        <dbReference type="SAM" id="MobiDB-lite"/>
    </source>
</evidence>
<dbReference type="Gene3D" id="3.30.70.330">
    <property type="match status" value="1"/>
</dbReference>
<organism evidence="8">
    <name type="scientific">Melampsora larici-populina (strain 98AG31 / pathotype 3-4-7)</name>
    <name type="common">Poplar leaf rust fungus</name>
    <dbReference type="NCBI Taxonomy" id="747676"/>
    <lineage>
        <taxon>Eukaryota</taxon>
        <taxon>Fungi</taxon>
        <taxon>Dikarya</taxon>
        <taxon>Basidiomycota</taxon>
        <taxon>Pucciniomycotina</taxon>
        <taxon>Pucciniomycetes</taxon>
        <taxon>Pucciniales</taxon>
        <taxon>Melampsoraceae</taxon>
        <taxon>Melampsora</taxon>
    </lineage>
</organism>
<feature type="compositionally biased region" description="Basic and acidic residues" evidence="5">
    <location>
        <begin position="60"/>
        <end position="89"/>
    </location>
</feature>
<dbReference type="PROSITE" id="PS50157">
    <property type="entry name" value="ZINC_FINGER_C2H2_2"/>
    <property type="match status" value="1"/>
</dbReference>
<dbReference type="InterPro" id="IPR025239">
    <property type="entry name" value="DUF4187"/>
</dbReference>
<dbReference type="RefSeq" id="XP_007410210.1">
    <property type="nucleotide sequence ID" value="XM_007410148.1"/>
</dbReference>
<keyword evidence="4" id="KW-0479">Metal-binding</keyword>
<feature type="region of interest" description="Disordered" evidence="5">
    <location>
        <begin position="256"/>
        <end position="324"/>
    </location>
</feature>
<comment type="similarity">
    <text evidence="2">Belongs to the ARS2 family.</text>
</comment>
<dbReference type="InParanoid" id="F4RM87"/>
<name>F4RM87_MELLP</name>
<dbReference type="SMART" id="SM01173">
    <property type="entry name" value="DUF4187"/>
    <property type="match status" value="1"/>
</dbReference>
<keyword evidence="8" id="KW-1185">Reference proteome</keyword>
<dbReference type="STRING" id="747676.F4RM87"/>
<dbReference type="Pfam" id="PF12066">
    <property type="entry name" value="SERRATE_Ars2_N"/>
    <property type="match status" value="1"/>
</dbReference>
<dbReference type="InterPro" id="IPR013087">
    <property type="entry name" value="Znf_C2H2_type"/>
</dbReference>
<dbReference type="InterPro" id="IPR007042">
    <property type="entry name" value="SERRATE/Ars2_C"/>
</dbReference>
<feature type="region of interest" description="Disordered" evidence="5">
    <location>
        <begin position="541"/>
        <end position="581"/>
    </location>
</feature>
<keyword evidence="4" id="KW-0863">Zinc-finger</keyword>
<dbReference type="GO" id="GO:0008270">
    <property type="term" value="F:zinc ion binding"/>
    <property type="evidence" value="ECO:0007669"/>
    <property type="project" value="UniProtKB-KW"/>
</dbReference>
<dbReference type="GO" id="GO:0031047">
    <property type="term" value="P:regulatory ncRNA-mediated gene silencing"/>
    <property type="evidence" value="ECO:0007669"/>
    <property type="project" value="UniProtKB-ARBA"/>
</dbReference>
<gene>
    <name evidence="7" type="ORF">MELLADRAFT_106666</name>
</gene>
<accession>F4RM87</accession>
<keyword evidence="4" id="KW-0862">Zinc</keyword>
<dbReference type="HOGENOM" id="CLU_009652_0_0_1"/>
<dbReference type="PANTHER" id="PTHR13165:SF0">
    <property type="entry name" value="SERRATE RNA EFFECTOR MOLECULE HOMOLOG"/>
    <property type="match status" value="1"/>
</dbReference>
<dbReference type="Pfam" id="PF04959">
    <property type="entry name" value="ARS2"/>
    <property type="match status" value="1"/>
</dbReference>
<evidence type="ECO:0000313" key="8">
    <source>
        <dbReference type="Proteomes" id="UP000001072"/>
    </source>
</evidence>
<dbReference type="VEuPathDB" id="FungiDB:MELLADRAFT_106666"/>
<dbReference type="KEGG" id="mlr:MELLADRAFT_106666"/>
<keyword evidence="3" id="KW-0539">Nucleus</keyword>
<feature type="compositionally biased region" description="Basic and acidic residues" evidence="5">
    <location>
        <begin position="309"/>
        <end position="324"/>
    </location>
</feature>
<feature type="compositionally biased region" description="Polar residues" evidence="5">
    <location>
        <begin position="268"/>
        <end position="288"/>
    </location>
</feature>
<feature type="region of interest" description="Disordered" evidence="5">
    <location>
        <begin position="633"/>
        <end position="661"/>
    </location>
</feature>
<dbReference type="AlphaFoldDB" id="F4RM87"/>
<dbReference type="GO" id="GO:0016070">
    <property type="term" value="P:RNA metabolic process"/>
    <property type="evidence" value="ECO:0007669"/>
    <property type="project" value="UniProtKB-ARBA"/>
</dbReference>
<evidence type="ECO:0000256" key="1">
    <source>
        <dbReference type="ARBA" id="ARBA00004123"/>
    </source>
</evidence>
<dbReference type="eggNOG" id="KOG2295">
    <property type="taxonomic scope" value="Eukaryota"/>
</dbReference>
<dbReference type="PANTHER" id="PTHR13165">
    <property type="entry name" value="ARSENITE-RESISTANCE PROTEIN 2"/>
    <property type="match status" value="1"/>
</dbReference>
<dbReference type="InterPro" id="IPR000504">
    <property type="entry name" value="RRM_dom"/>
</dbReference>
<feature type="region of interest" description="Disordered" evidence="5">
    <location>
        <begin position="929"/>
        <end position="957"/>
    </location>
</feature>
<sequence length="983" mass="108184">MISDVISGGWGDSTRPRSPSPGRGGRFDDGGRRSPPPFNDRWSSAHPDRSNNGQAPYRNRSPDFGRKRRRDESPPNSRDRYIPNYEHRVGHGPRYGPGPDVFDDMYRNSSGGGGGHWDDRYSNSPANDRSMGGARPSRSNMPPPSELPHLVTFRYFAEFMRATSPHIADDKDKLAEQWRRYRQDHSQKQLVTFFEGNKTQPWFREKYQPGPEFEELRARLKKKGREGRVAKFVEGLQKGDFDIVNYDYLPMSKKFSTSKPSGAEVDVNATSGGSATKPESSDSPSLNTPALVDGATEDNKPDASGSQSLEEKPPVAKLEDNDISKDDHTIHLESNEMEDHDDPDFDYSTNMADMLGPSNGLPASSSALGNLIGESMRGKGGSDDIVVLPPSANQLFIKSISPDISREELENHCKQAEGFEYLALSDPHTGKKLHRVGWVAFVPGTDMKAAEDKLSESKINNFTLHMMRAERPAYQKLRVTPGIMNTPSRIKKDLSQARKLAALFEQDYYTTGAGNEDEKRGSTAIEERILSIFEHAEVEEANADVKKPDQSDVKPSVDGGDPTVEATGIPVPHSPDPKQIPADEQESLKMEKKTLDLYLYYLRTVFNSCYYCACVCDFQEELLRRCAKHVRKPPPARTESAVPSSGHKRTANPAPKANESSWARTLDDRLQLLLDASEVNPRDFGGERIDEFSDMFIEGCDREIHRLCQPQITDEGAGKFRCKNCSKLFKAMNFIEKHIMSKHGEVINQDSIERIKYLNNYILDPSHTTPQPPTPPEHSQNRSHNNNGMGGQGAGNNGGPNGMMNMGGGGGGPADFHAMAAGGGGNGYGPMVGGPMMGPPGAMGAMGGPYGGYPQAMFNPYGNYPGMQPAMFASGSMMGPGGPYYMNAGYPYAQPVYPAMPHQQQMMQTRMGSGGNQSRRLGERISKHFASDGIGEDGTPNKRSKKENGGNEPVMIASDPRSKTVLAYNDLDVMAGEEIVLNY</sequence>
<dbReference type="PROSITE" id="PS00028">
    <property type="entry name" value="ZINC_FINGER_C2H2_1"/>
    <property type="match status" value="1"/>
</dbReference>
<dbReference type="InterPro" id="IPR039727">
    <property type="entry name" value="SE/Ars2"/>
</dbReference>
<dbReference type="GO" id="GO:0016604">
    <property type="term" value="C:nuclear body"/>
    <property type="evidence" value="ECO:0007669"/>
    <property type="project" value="TreeGrafter"/>
</dbReference>
<dbReference type="OrthoDB" id="342064at2759"/>
<feature type="region of interest" description="Disordered" evidence="5">
    <location>
        <begin position="763"/>
        <end position="808"/>
    </location>
</feature>
<feature type="compositionally biased region" description="Basic and acidic residues" evidence="5">
    <location>
        <begin position="541"/>
        <end position="552"/>
    </location>
</feature>
<dbReference type="InterPro" id="IPR021933">
    <property type="entry name" value="SERRATE/Ars2_N"/>
</dbReference>